<evidence type="ECO:0000313" key="3">
    <source>
        <dbReference type="Proteomes" id="UP000523087"/>
    </source>
</evidence>
<feature type="domain" description="AbiTii" evidence="1">
    <location>
        <begin position="3"/>
        <end position="72"/>
    </location>
</feature>
<proteinExistence type="predicted"/>
<name>A0A7V9Z993_9BACL</name>
<dbReference type="InterPro" id="IPR041304">
    <property type="entry name" value="AbiTii"/>
</dbReference>
<gene>
    <name evidence="2" type="ORF">HNR31_003185</name>
</gene>
<dbReference type="AlphaFoldDB" id="A0A7V9Z993"/>
<dbReference type="Pfam" id="PF18864">
    <property type="entry name" value="AbiTii"/>
    <property type="match status" value="1"/>
</dbReference>
<sequence length="186" mass="20797">MELPPEIEKYLLETMEVPLKIARLIPKSQLQKIVDSVRNAVLEWALDLESEGIVGEDMTFTKEEKQLAQSVTYNIQNYIGGSVYGSQIQQGSSHSTQSQTLNINDIEDIIENLKNCINDLGLNEKDKKLLEANISTAESQLSSPAFNKTIVRECFKTIRNILEGITASHIATEIGTKIDSILNQLF</sequence>
<dbReference type="Proteomes" id="UP000523087">
    <property type="component" value="Unassembled WGS sequence"/>
</dbReference>
<keyword evidence="3" id="KW-1185">Reference proteome</keyword>
<organism evidence="2 3">
    <name type="scientific">Thermaerobacillus caldiproteolyticus</name>
    <dbReference type="NCBI Taxonomy" id="247480"/>
    <lineage>
        <taxon>Bacteria</taxon>
        <taxon>Bacillati</taxon>
        <taxon>Bacillota</taxon>
        <taxon>Bacilli</taxon>
        <taxon>Bacillales</taxon>
        <taxon>Anoxybacillaceae</taxon>
        <taxon>Thermaerobacillus</taxon>
    </lineage>
</organism>
<accession>A0A7V9Z993</accession>
<evidence type="ECO:0000313" key="2">
    <source>
        <dbReference type="EMBL" id="MBA2876367.1"/>
    </source>
</evidence>
<protein>
    <recommendedName>
        <fullName evidence="1">AbiTii domain-containing protein</fullName>
    </recommendedName>
</protein>
<evidence type="ECO:0000259" key="1">
    <source>
        <dbReference type="Pfam" id="PF18864"/>
    </source>
</evidence>
<comment type="caution">
    <text evidence="2">The sequence shown here is derived from an EMBL/GenBank/DDBJ whole genome shotgun (WGS) entry which is preliminary data.</text>
</comment>
<dbReference type="EMBL" id="JACDUT010000012">
    <property type="protein sequence ID" value="MBA2876367.1"/>
    <property type="molecule type" value="Genomic_DNA"/>
</dbReference>
<reference evidence="2 3" key="1">
    <citation type="submission" date="2020-07" db="EMBL/GenBank/DDBJ databases">
        <title>Genomic Encyclopedia of Type Strains, Phase IV (KMG-IV): sequencing the most valuable type-strain genomes for metagenomic binning, comparative biology and taxonomic classification.</title>
        <authorList>
            <person name="Goeker M."/>
        </authorList>
    </citation>
    <scope>NUCLEOTIDE SEQUENCE [LARGE SCALE GENOMIC DNA]</scope>
    <source>
        <strain evidence="2 3">DSM 15730</strain>
    </source>
</reference>
<dbReference type="RefSeq" id="WP_181557075.1">
    <property type="nucleotide sequence ID" value="NZ_JACDUT010000012.1"/>
</dbReference>